<dbReference type="Proteomes" id="UP000694843">
    <property type="component" value="Unplaced"/>
</dbReference>
<reference evidence="2" key="1">
    <citation type="submission" date="2025-08" db="UniProtKB">
        <authorList>
            <consortium name="RefSeq"/>
        </authorList>
    </citation>
    <scope>IDENTIFICATION</scope>
    <source>
        <tissue evidence="2">Whole organism</tissue>
    </source>
</reference>
<name>A0A8B7PG54_HYAAZ</name>
<dbReference type="KEGG" id="hazt:108680607"/>
<accession>A0A8B7PG54</accession>
<dbReference type="InterPro" id="IPR008979">
    <property type="entry name" value="Galactose-bd-like_sf"/>
</dbReference>
<organism evidence="1 2">
    <name type="scientific">Hyalella azteca</name>
    <name type="common">Amphipod</name>
    <dbReference type="NCBI Taxonomy" id="294128"/>
    <lineage>
        <taxon>Eukaryota</taxon>
        <taxon>Metazoa</taxon>
        <taxon>Ecdysozoa</taxon>
        <taxon>Arthropoda</taxon>
        <taxon>Crustacea</taxon>
        <taxon>Multicrustacea</taxon>
        <taxon>Malacostraca</taxon>
        <taxon>Eumalacostraca</taxon>
        <taxon>Peracarida</taxon>
        <taxon>Amphipoda</taxon>
        <taxon>Senticaudata</taxon>
        <taxon>Talitrida</taxon>
        <taxon>Talitroidea</taxon>
        <taxon>Hyalellidae</taxon>
        <taxon>Hyalella</taxon>
    </lineage>
</organism>
<dbReference type="OrthoDB" id="6352334at2759"/>
<evidence type="ECO:0000313" key="1">
    <source>
        <dbReference type="Proteomes" id="UP000694843"/>
    </source>
</evidence>
<proteinExistence type="predicted"/>
<keyword evidence="1" id="KW-1185">Reference proteome</keyword>
<gene>
    <name evidence="2" type="primary">LOC108680607</name>
</gene>
<dbReference type="AlphaFoldDB" id="A0A8B7PG54"/>
<dbReference type="Gene3D" id="2.60.120.260">
    <property type="entry name" value="Galactose-binding domain-like"/>
    <property type="match status" value="1"/>
</dbReference>
<evidence type="ECO:0000313" key="2">
    <source>
        <dbReference type="RefSeq" id="XP_018024970.1"/>
    </source>
</evidence>
<dbReference type="RefSeq" id="XP_018024970.1">
    <property type="nucleotide sequence ID" value="XM_018169481.2"/>
</dbReference>
<dbReference type="GeneID" id="108680607"/>
<protein>
    <submittedName>
        <fullName evidence="2">Uncharacterized protein LOC108680607</fullName>
    </submittedName>
</protein>
<dbReference type="SUPFAM" id="SSF49785">
    <property type="entry name" value="Galactose-binding domain-like"/>
    <property type="match status" value="1"/>
</dbReference>
<sequence length="239" mass="26492">MKTKLLMTVFGAAQAAMYARVPNDNATFINDCFSGCSAPRTAFFANLVLCSLFCQKIGCDLFSYENGECRSATAAMPTNVTAVFKPRVSRGSREVARGKRVSATPQYSLFYAEQLVDGDNSTFYQNINVPNAWIMVDLGACFPVSKVRLLPNALTHYYRFVDTQVLLGDAAPLTPGNFSNFVVVGTIKGPVPWVPNWIEFVLPQPRCTRYVTIYKYVSNTGEGAFLEVIELEVWTNEEA</sequence>